<keyword evidence="2" id="KW-1185">Reference proteome</keyword>
<dbReference type="EMBL" id="CAKOGL010000010">
    <property type="protein sequence ID" value="CAH2091272.1"/>
    <property type="molecule type" value="Genomic_DNA"/>
</dbReference>
<reference evidence="1" key="1">
    <citation type="submission" date="2022-03" db="EMBL/GenBank/DDBJ databases">
        <authorList>
            <person name="Tunstrom K."/>
        </authorList>
    </citation>
    <scope>NUCLEOTIDE SEQUENCE</scope>
</reference>
<evidence type="ECO:0000313" key="2">
    <source>
        <dbReference type="Proteomes" id="UP001153954"/>
    </source>
</evidence>
<dbReference type="PANTHER" id="PTHR34035:SF1">
    <property type="entry name" value="TESTIS-EXPRESSED PROTEIN 47"/>
    <property type="match status" value="1"/>
</dbReference>
<dbReference type="AlphaFoldDB" id="A0AAU9TY44"/>
<evidence type="ECO:0000313" key="1">
    <source>
        <dbReference type="EMBL" id="CAH2091272.1"/>
    </source>
</evidence>
<sequence>MTLLPDLDVKSVLNVVEENFERLGLKAYAIHMIYIGEHVLPKEQLIKHFQATVNDVNSGYWDIKVRGLLIVYDSYFIHIIEGSEDTVHRHLRFLFEREAKWIKENSQKDVRVEDEKEGLTVILGEEKAAKGEINMFKRLKMLTVYHSIQTLIFEDWRAVTARPPSLIGTLDIHGSISEHMEQLRICLDKTKRICLHAQADQNLVFEGLSAVDPKIEALPEVALLDYLLQSQHILDLRYVAHMHRRVDDYAFYFENVWPLPTHFTPRLLYKLKIDDSFVEPLPVMPWELVKKEVEEEEREERQSDTSSSD</sequence>
<dbReference type="PANTHER" id="PTHR34035">
    <property type="entry name" value="TESTIS-EXPRESSED PROTEIN 47"/>
    <property type="match status" value="1"/>
</dbReference>
<name>A0AAU9TY44_EUPED</name>
<organism evidence="1 2">
    <name type="scientific">Euphydryas editha</name>
    <name type="common">Edith's checkerspot</name>
    <dbReference type="NCBI Taxonomy" id="104508"/>
    <lineage>
        <taxon>Eukaryota</taxon>
        <taxon>Metazoa</taxon>
        <taxon>Ecdysozoa</taxon>
        <taxon>Arthropoda</taxon>
        <taxon>Hexapoda</taxon>
        <taxon>Insecta</taxon>
        <taxon>Pterygota</taxon>
        <taxon>Neoptera</taxon>
        <taxon>Endopterygota</taxon>
        <taxon>Lepidoptera</taxon>
        <taxon>Glossata</taxon>
        <taxon>Ditrysia</taxon>
        <taxon>Papilionoidea</taxon>
        <taxon>Nymphalidae</taxon>
        <taxon>Nymphalinae</taxon>
        <taxon>Euphydryas</taxon>
    </lineage>
</organism>
<accession>A0AAU9TY44</accession>
<dbReference type="Pfam" id="PF24787">
    <property type="entry name" value="TEX47"/>
    <property type="match status" value="1"/>
</dbReference>
<gene>
    <name evidence="1" type="ORF">EEDITHA_LOCUS7149</name>
</gene>
<protein>
    <submittedName>
        <fullName evidence="1">Uncharacterized protein</fullName>
    </submittedName>
</protein>
<proteinExistence type="predicted"/>
<dbReference type="Proteomes" id="UP001153954">
    <property type="component" value="Unassembled WGS sequence"/>
</dbReference>
<comment type="caution">
    <text evidence="1">The sequence shown here is derived from an EMBL/GenBank/DDBJ whole genome shotgun (WGS) entry which is preliminary data.</text>
</comment>
<dbReference type="InterPro" id="IPR055308">
    <property type="entry name" value="TEX47-like"/>
</dbReference>